<organism evidence="6 7">
    <name type="scientific">Cellulomonas septica</name>
    <dbReference type="NCBI Taxonomy" id="285080"/>
    <lineage>
        <taxon>Bacteria</taxon>
        <taxon>Bacillati</taxon>
        <taxon>Actinomycetota</taxon>
        <taxon>Actinomycetes</taxon>
        <taxon>Micrococcales</taxon>
        <taxon>Cellulomonadaceae</taxon>
        <taxon>Cellulomonas</taxon>
    </lineage>
</organism>
<evidence type="ECO:0000313" key="7">
    <source>
        <dbReference type="Proteomes" id="UP000777774"/>
    </source>
</evidence>
<feature type="non-terminal residue" evidence="6">
    <location>
        <position position="1"/>
    </location>
</feature>
<proteinExistence type="predicted"/>
<keyword evidence="2 5" id="KW-0812">Transmembrane</keyword>
<dbReference type="NCBIfam" id="TIGR03062">
    <property type="entry name" value="pip_yhgE_Cterm"/>
    <property type="match status" value="1"/>
</dbReference>
<accession>A0ABX1K304</accession>
<evidence type="ECO:0008006" key="8">
    <source>
        <dbReference type="Google" id="ProtNLM"/>
    </source>
</evidence>
<sequence length="149" mass="15695">VVLLQAGLLLGALLLVGVAPDAPWVLLGVLAASAVCFVALMQLLKAAFGLVGEFVGVVLLVLQVAAGEGAYPIQTFGTFFQAVHPYLPMSWTNDAVRRSVAGGPLTPYVWVDVGLLLGTAAVAFALTCLAARRRERWTPARLRPSVELV</sequence>
<feature type="transmembrane region" description="Helical" evidence="5">
    <location>
        <begin position="24"/>
        <end position="40"/>
    </location>
</feature>
<dbReference type="RefSeq" id="WP_210728423.1">
    <property type="nucleotide sequence ID" value="NZ_JAAXOY010000237.1"/>
</dbReference>
<dbReference type="Proteomes" id="UP000777774">
    <property type="component" value="Unassembled WGS sequence"/>
</dbReference>
<reference evidence="6 7" key="1">
    <citation type="submission" date="2020-04" db="EMBL/GenBank/DDBJ databases">
        <title>MicrobeNet Type strains.</title>
        <authorList>
            <person name="Nicholson A.C."/>
        </authorList>
    </citation>
    <scope>NUCLEOTIDE SEQUENCE [LARGE SCALE GENOMIC DNA]</scope>
    <source>
        <strain evidence="6 7">ATCC BAA-787</strain>
    </source>
</reference>
<feature type="transmembrane region" description="Helical" evidence="5">
    <location>
        <begin position="47"/>
        <end position="66"/>
    </location>
</feature>
<evidence type="ECO:0000256" key="2">
    <source>
        <dbReference type="ARBA" id="ARBA00022692"/>
    </source>
</evidence>
<dbReference type="PANTHER" id="PTHR43077">
    <property type="entry name" value="TRANSPORT PERMEASE YVFS-RELATED"/>
    <property type="match status" value="1"/>
</dbReference>
<comment type="subcellular location">
    <subcellularLocation>
        <location evidence="1">Membrane</location>
        <topology evidence="1">Multi-pass membrane protein</topology>
    </subcellularLocation>
</comment>
<protein>
    <recommendedName>
        <fullName evidence="8">YhgE/Pip domain-containing protein</fullName>
    </recommendedName>
</protein>
<evidence type="ECO:0000256" key="4">
    <source>
        <dbReference type="ARBA" id="ARBA00023136"/>
    </source>
</evidence>
<evidence type="ECO:0000256" key="5">
    <source>
        <dbReference type="SAM" id="Phobius"/>
    </source>
</evidence>
<comment type="caution">
    <text evidence="6">The sequence shown here is derived from an EMBL/GenBank/DDBJ whole genome shotgun (WGS) entry which is preliminary data.</text>
</comment>
<keyword evidence="4 5" id="KW-0472">Membrane</keyword>
<evidence type="ECO:0000256" key="1">
    <source>
        <dbReference type="ARBA" id="ARBA00004141"/>
    </source>
</evidence>
<dbReference type="PANTHER" id="PTHR43077:SF5">
    <property type="entry name" value="PHAGE INFECTION PROTEIN"/>
    <property type="match status" value="1"/>
</dbReference>
<gene>
    <name evidence="6" type="ORF">HGA02_10455</name>
</gene>
<feature type="transmembrane region" description="Helical" evidence="5">
    <location>
        <begin position="108"/>
        <end position="131"/>
    </location>
</feature>
<keyword evidence="7" id="KW-1185">Reference proteome</keyword>
<dbReference type="InterPro" id="IPR051328">
    <property type="entry name" value="T7SS_ABC-Transporter"/>
</dbReference>
<name>A0ABX1K304_9CELL</name>
<evidence type="ECO:0000313" key="6">
    <source>
        <dbReference type="EMBL" id="NKY39935.1"/>
    </source>
</evidence>
<dbReference type="InterPro" id="IPR017501">
    <property type="entry name" value="Phage_infect_YhgE_C"/>
</dbReference>
<dbReference type="EMBL" id="JAAXOY010000237">
    <property type="protein sequence ID" value="NKY39935.1"/>
    <property type="molecule type" value="Genomic_DNA"/>
</dbReference>
<keyword evidence="3 5" id="KW-1133">Transmembrane helix</keyword>
<evidence type="ECO:0000256" key="3">
    <source>
        <dbReference type="ARBA" id="ARBA00022989"/>
    </source>
</evidence>